<accession>A0A2N3XR13</accession>
<name>A0A2N3XR13_SACSN</name>
<dbReference type="STRING" id="994479.GCA_000194155_05902"/>
<feature type="domain" description="DUF397" evidence="1">
    <location>
        <begin position="6"/>
        <end position="47"/>
    </location>
</feature>
<protein>
    <submittedName>
        <fullName evidence="2">Uncharacterized protein DUF397</fullName>
    </submittedName>
</protein>
<dbReference type="Pfam" id="PF04149">
    <property type="entry name" value="DUF397"/>
    <property type="match status" value="1"/>
</dbReference>
<organism evidence="2 3">
    <name type="scientific">Saccharopolyspora spinosa</name>
    <dbReference type="NCBI Taxonomy" id="60894"/>
    <lineage>
        <taxon>Bacteria</taxon>
        <taxon>Bacillati</taxon>
        <taxon>Actinomycetota</taxon>
        <taxon>Actinomycetes</taxon>
        <taxon>Pseudonocardiales</taxon>
        <taxon>Pseudonocardiaceae</taxon>
        <taxon>Saccharopolyspora</taxon>
    </lineage>
</organism>
<dbReference type="Proteomes" id="UP000233786">
    <property type="component" value="Unassembled WGS sequence"/>
</dbReference>
<reference evidence="2" key="1">
    <citation type="submission" date="2017-12" db="EMBL/GenBank/DDBJ databases">
        <title>Sequencing the genomes of 1000 Actinobacteria strains.</title>
        <authorList>
            <person name="Klenk H.-P."/>
        </authorList>
    </citation>
    <scope>NUCLEOTIDE SEQUENCE [LARGE SCALE GENOMIC DNA]</scope>
    <source>
        <strain evidence="2">DSM 44228</strain>
    </source>
</reference>
<gene>
    <name evidence="2" type="ORF">A8926_0608</name>
</gene>
<dbReference type="AlphaFoldDB" id="A0A2N3XR13"/>
<evidence type="ECO:0000259" key="1">
    <source>
        <dbReference type="Pfam" id="PF04149"/>
    </source>
</evidence>
<dbReference type="InterPro" id="IPR007278">
    <property type="entry name" value="DUF397"/>
</dbReference>
<evidence type="ECO:0000313" key="2">
    <source>
        <dbReference type="EMBL" id="PKW13103.1"/>
    </source>
</evidence>
<dbReference type="EMBL" id="PJNB01000001">
    <property type="protein sequence ID" value="PKW13103.1"/>
    <property type="molecule type" value="Genomic_DNA"/>
</dbReference>
<proteinExistence type="predicted"/>
<keyword evidence="3" id="KW-1185">Reference proteome</keyword>
<comment type="caution">
    <text evidence="2">The sequence shown here is derived from an EMBL/GenBank/DDBJ whole genome shotgun (WGS) entry which is preliminary data.</text>
</comment>
<sequence length="56" mass="5902">MTYPLASWRKSTYNGRNTGCVEVGFAPGLVGVRDTKDRDGGTLAVSRGLGRGSSLL</sequence>
<evidence type="ECO:0000313" key="3">
    <source>
        <dbReference type="Proteomes" id="UP000233786"/>
    </source>
</evidence>
<dbReference type="RefSeq" id="WP_337466364.1">
    <property type="nucleotide sequence ID" value="NZ_CP061007.1"/>
</dbReference>